<protein>
    <recommendedName>
        <fullName evidence="7">PHD-type domain-containing protein</fullName>
    </recommendedName>
</protein>
<dbReference type="RefSeq" id="XP_062705142.1">
    <property type="nucleotide sequence ID" value="XM_062849158.1"/>
</dbReference>
<dbReference type="PROSITE" id="PS01359">
    <property type="entry name" value="ZF_PHD_1"/>
    <property type="match status" value="1"/>
</dbReference>
<evidence type="ECO:0000256" key="1">
    <source>
        <dbReference type="ARBA" id="ARBA00022723"/>
    </source>
</evidence>
<evidence type="ECO:0000256" key="2">
    <source>
        <dbReference type="ARBA" id="ARBA00022771"/>
    </source>
</evidence>
<dbReference type="RefSeq" id="XP_062705143.1">
    <property type="nucleotide sequence ID" value="XM_062849159.1"/>
</dbReference>
<dbReference type="InterPro" id="IPR011011">
    <property type="entry name" value="Znf_FYVE_PHD"/>
</dbReference>
<dbReference type="EnsemblMetazoa" id="AALFPA23_013941.R20220">
    <property type="protein sequence ID" value="AALFPA23_013941.P20220"/>
    <property type="gene ID" value="AALFPA23_013941"/>
</dbReference>
<organism evidence="8 9">
    <name type="scientific">Aedes albopictus</name>
    <name type="common">Asian tiger mosquito</name>
    <name type="synonym">Stegomyia albopicta</name>
    <dbReference type="NCBI Taxonomy" id="7160"/>
    <lineage>
        <taxon>Eukaryota</taxon>
        <taxon>Metazoa</taxon>
        <taxon>Ecdysozoa</taxon>
        <taxon>Arthropoda</taxon>
        <taxon>Hexapoda</taxon>
        <taxon>Insecta</taxon>
        <taxon>Pterygota</taxon>
        <taxon>Neoptera</taxon>
        <taxon>Endopterygota</taxon>
        <taxon>Diptera</taxon>
        <taxon>Nematocera</taxon>
        <taxon>Culicoidea</taxon>
        <taxon>Culicidae</taxon>
        <taxon>Culicinae</taxon>
        <taxon>Aedini</taxon>
        <taxon>Aedes</taxon>
        <taxon>Stegomyia</taxon>
    </lineage>
</organism>
<evidence type="ECO:0000256" key="4">
    <source>
        <dbReference type="PROSITE-ProRule" id="PRU00146"/>
    </source>
</evidence>
<dbReference type="CDD" id="cd15489">
    <property type="entry name" value="PHD_SF"/>
    <property type="match status" value="1"/>
</dbReference>
<name>A0ABM1Z0V3_AEDAL</name>
<sequence length="442" mass="47460">MNSVRTCEKCHTSGTVEQMIGCDMCDIWLHMKCAGVTTDTADPDKSWRCERCLHDEATERTSHRSRKTGRTTSSISAQRAELALQLLEEEQALIKRNREREDEFLKKEAEMQKKRAEEDAKLLKQKHDLLKSLEDGNGSIRSGISSNASRRRVQEWLGSNSGGLVPVTEQPQMSGPTAELSATSKISALPIMPPRKSGVDVLLSQDAEGSTIAPKSTSTPQKTLSTPLILSNTPVPPMVVPSEITTSASNAKWGGYYPGINVFSSSVLPTIPENKPSVTNVDTTNAPLGSYATSQAIPLSVGNPANQYPHIYATGSKFTYASGYESTSTGQTVSVNPSSSPFVSVPAQSFGLTPSVVTTSSLLKSGVPCPGQWNELQTFPVVPARSTGLYAQAQFGQRMDGSSNPVVTAANVSNSDVHQVSRSRYPVPSGVQQQNEPVQSAS</sequence>
<reference evidence="9" key="1">
    <citation type="journal article" date="2015" name="Proc. Natl. Acad. Sci. U.S.A.">
        <title>Genome sequence of the Asian Tiger mosquito, Aedes albopictus, reveals insights into its biology, genetics, and evolution.</title>
        <authorList>
            <person name="Chen X.G."/>
            <person name="Jiang X."/>
            <person name="Gu J."/>
            <person name="Xu M."/>
            <person name="Wu Y."/>
            <person name="Deng Y."/>
            <person name="Zhang C."/>
            <person name="Bonizzoni M."/>
            <person name="Dermauw W."/>
            <person name="Vontas J."/>
            <person name="Armbruster P."/>
            <person name="Huang X."/>
            <person name="Yang Y."/>
            <person name="Zhang H."/>
            <person name="He W."/>
            <person name="Peng H."/>
            <person name="Liu Y."/>
            <person name="Wu K."/>
            <person name="Chen J."/>
            <person name="Lirakis M."/>
            <person name="Topalis P."/>
            <person name="Van Leeuwen T."/>
            <person name="Hall A.B."/>
            <person name="Jiang X."/>
            <person name="Thorpe C."/>
            <person name="Mueller R.L."/>
            <person name="Sun C."/>
            <person name="Waterhouse R.M."/>
            <person name="Yan G."/>
            <person name="Tu Z.J."/>
            <person name="Fang X."/>
            <person name="James A.A."/>
        </authorList>
    </citation>
    <scope>NUCLEOTIDE SEQUENCE [LARGE SCALE GENOMIC DNA]</scope>
    <source>
        <strain evidence="9">Foshan</strain>
    </source>
</reference>
<evidence type="ECO:0000256" key="3">
    <source>
        <dbReference type="ARBA" id="ARBA00022833"/>
    </source>
</evidence>
<keyword evidence="2 4" id="KW-0863">Zinc-finger</keyword>
<feature type="region of interest" description="Disordered" evidence="6">
    <location>
        <begin position="209"/>
        <end position="229"/>
    </location>
</feature>
<keyword evidence="3" id="KW-0862">Zinc</keyword>
<feature type="coiled-coil region" evidence="5">
    <location>
        <begin position="77"/>
        <end position="133"/>
    </location>
</feature>
<feature type="compositionally biased region" description="Polar residues" evidence="6">
    <location>
        <begin position="400"/>
        <end position="422"/>
    </location>
</feature>
<evidence type="ECO:0000313" key="8">
    <source>
        <dbReference type="EnsemblMetazoa" id="AALFPA23_013941.P20220"/>
    </source>
</evidence>
<dbReference type="GeneID" id="134287389"/>
<dbReference type="SMART" id="SM00249">
    <property type="entry name" value="PHD"/>
    <property type="match status" value="1"/>
</dbReference>
<evidence type="ECO:0000256" key="6">
    <source>
        <dbReference type="SAM" id="MobiDB-lite"/>
    </source>
</evidence>
<evidence type="ECO:0000256" key="5">
    <source>
        <dbReference type="SAM" id="Coils"/>
    </source>
</evidence>
<evidence type="ECO:0000313" key="9">
    <source>
        <dbReference type="Proteomes" id="UP000069940"/>
    </source>
</evidence>
<feature type="domain" description="PHD-type" evidence="7">
    <location>
        <begin position="4"/>
        <end position="55"/>
    </location>
</feature>
<keyword evidence="5" id="KW-0175">Coiled coil</keyword>
<keyword evidence="9" id="KW-1185">Reference proteome</keyword>
<dbReference type="InterPro" id="IPR001965">
    <property type="entry name" value="Znf_PHD"/>
</dbReference>
<feature type="region of interest" description="Disordered" evidence="6">
    <location>
        <begin position="399"/>
        <end position="442"/>
    </location>
</feature>
<dbReference type="Gene3D" id="3.30.40.10">
    <property type="entry name" value="Zinc/RING finger domain, C3HC4 (zinc finger)"/>
    <property type="match status" value="1"/>
</dbReference>
<accession>A0ABM1Z0V3</accession>
<keyword evidence="1" id="KW-0479">Metal-binding</keyword>
<reference evidence="8" key="2">
    <citation type="submission" date="2025-05" db="UniProtKB">
        <authorList>
            <consortium name="EnsemblMetazoa"/>
        </authorList>
    </citation>
    <scope>IDENTIFICATION</scope>
    <source>
        <strain evidence="8">Foshan</strain>
    </source>
</reference>
<dbReference type="PROSITE" id="PS50016">
    <property type="entry name" value="ZF_PHD_2"/>
    <property type="match status" value="1"/>
</dbReference>
<dbReference type="InterPro" id="IPR019786">
    <property type="entry name" value="Zinc_finger_PHD-type_CS"/>
</dbReference>
<dbReference type="Proteomes" id="UP000069940">
    <property type="component" value="Unassembled WGS sequence"/>
</dbReference>
<dbReference type="SUPFAM" id="SSF57903">
    <property type="entry name" value="FYVE/PHD zinc finger"/>
    <property type="match status" value="1"/>
</dbReference>
<feature type="compositionally biased region" description="Polar residues" evidence="6">
    <location>
        <begin position="213"/>
        <end position="229"/>
    </location>
</feature>
<dbReference type="InterPro" id="IPR019787">
    <property type="entry name" value="Znf_PHD-finger"/>
</dbReference>
<evidence type="ECO:0000259" key="7">
    <source>
        <dbReference type="PROSITE" id="PS50016"/>
    </source>
</evidence>
<dbReference type="InterPro" id="IPR013083">
    <property type="entry name" value="Znf_RING/FYVE/PHD"/>
</dbReference>
<dbReference type="Pfam" id="PF13831">
    <property type="entry name" value="PHD_2"/>
    <property type="match status" value="1"/>
</dbReference>
<dbReference type="EnsemblMetazoa" id="AALFPA23_013941.R20219">
    <property type="protein sequence ID" value="AALFPA23_013941.P20219"/>
    <property type="gene ID" value="AALFPA23_013941"/>
</dbReference>
<feature type="compositionally biased region" description="Polar residues" evidence="6">
    <location>
        <begin position="430"/>
        <end position="442"/>
    </location>
</feature>
<proteinExistence type="predicted"/>